<reference evidence="1" key="1">
    <citation type="submission" date="2021-01" db="UniProtKB">
        <authorList>
            <consortium name="EnsemblPlants"/>
        </authorList>
    </citation>
    <scope>IDENTIFICATION</scope>
</reference>
<sequence>MTGMAGPNNAYYGLAGLGRITDIDAGSSGNSSCLSLMHNMFHLLDYVWKLIQ</sequence>
<evidence type="ECO:0000313" key="2">
    <source>
        <dbReference type="Proteomes" id="UP000594263"/>
    </source>
</evidence>
<dbReference type="AlphaFoldDB" id="A0A7N0UEW5"/>
<accession>A0A7N0UEW5</accession>
<keyword evidence="2" id="KW-1185">Reference proteome</keyword>
<dbReference type="EnsemblPlants" id="Kaladp0061s0075.1.v1.1">
    <property type="protein sequence ID" value="Kaladp0061s0075.1.v1.1"/>
    <property type="gene ID" value="Kaladp0061s0075.v1.1"/>
</dbReference>
<organism evidence="1 2">
    <name type="scientific">Kalanchoe fedtschenkoi</name>
    <name type="common">Lavender scallops</name>
    <name type="synonym">South American air plant</name>
    <dbReference type="NCBI Taxonomy" id="63787"/>
    <lineage>
        <taxon>Eukaryota</taxon>
        <taxon>Viridiplantae</taxon>
        <taxon>Streptophyta</taxon>
        <taxon>Embryophyta</taxon>
        <taxon>Tracheophyta</taxon>
        <taxon>Spermatophyta</taxon>
        <taxon>Magnoliopsida</taxon>
        <taxon>eudicotyledons</taxon>
        <taxon>Gunneridae</taxon>
        <taxon>Pentapetalae</taxon>
        <taxon>Saxifragales</taxon>
        <taxon>Crassulaceae</taxon>
        <taxon>Kalanchoe</taxon>
    </lineage>
</organism>
<proteinExistence type="predicted"/>
<name>A0A7N0UEW5_KALFE</name>
<dbReference type="Gramene" id="Kaladp0061s0075.1.v1.1">
    <property type="protein sequence ID" value="Kaladp0061s0075.1.v1.1"/>
    <property type="gene ID" value="Kaladp0061s0075.v1.1"/>
</dbReference>
<dbReference type="Proteomes" id="UP000594263">
    <property type="component" value="Unplaced"/>
</dbReference>
<protein>
    <submittedName>
        <fullName evidence="1">Uncharacterized protein</fullName>
    </submittedName>
</protein>
<evidence type="ECO:0000313" key="1">
    <source>
        <dbReference type="EnsemblPlants" id="Kaladp0061s0075.1.v1.1"/>
    </source>
</evidence>